<name>A0AAE0TEC7_9BIVA</name>
<reference evidence="2" key="1">
    <citation type="journal article" date="2021" name="Genome Biol. Evol.">
        <title>A High-Quality Reference Genome for a Parasitic Bivalve with Doubly Uniparental Inheritance (Bivalvia: Unionida).</title>
        <authorList>
            <person name="Smith C.H."/>
        </authorList>
    </citation>
    <scope>NUCLEOTIDE SEQUENCE</scope>
    <source>
        <strain evidence="2">CHS0354</strain>
    </source>
</reference>
<comment type="caution">
    <text evidence="2">The sequence shown here is derived from an EMBL/GenBank/DDBJ whole genome shotgun (WGS) entry which is preliminary data.</text>
</comment>
<dbReference type="InterPro" id="IPR014054">
    <property type="entry name" value="Phage_regulatory_Rha"/>
</dbReference>
<accession>A0AAE0TEC7</accession>
<dbReference type="AlphaFoldDB" id="A0AAE0TEC7"/>
<proteinExistence type="predicted"/>
<gene>
    <name evidence="2" type="ORF">CHS0354_006810</name>
</gene>
<dbReference type="NCBIfam" id="TIGR02681">
    <property type="entry name" value="phage_pRha"/>
    <property type="match status" value="1"/>
</dbReference>
<dbReference type="Pfam" id="PF09669">
    <property type="entry name" value="Phage_pRha"/>
    <property type="match status" value="1"/>
</dbReference>
<keyword evidence="3" id="KW-1185">Reference proteome</keyword>
<reference evidence="2" key="2">
    <citation type="journal article" date="2021" name="Genome Biol. Evol.">
        <title>Developing a high-quality reference genome for a parasitic bivalve with doubly uniparental inheritance (Bivalvia: Unionida).</title>
        <authorList>
            <person name="Smith C.H."/>
        </authorList>
    </citation>
    <scope>NUCLEOTIDE SEQUENCE</scope>
    <source>
        <strain evidence="2">CHS0354</strain>
        <tissue evidence="2">Mantle</tissue>
    </source>
</reference>
<evidence type="ECO:0000313" key="3">
    <source>
        <dbReference type="Proteomes" id="UP001195483"/>
    </source>
</evidence>
<dbReference type="EMBL" id="JAEAOA010000469">
    <property type="protein sequence ID" value="KAK3608769.1"/>
    <property type="molecule type" value="Genomic_DNA"/>
</dbReference>
<protein>
    <submittedName>
        <fullName evidence="2">Uncharacterized protein</fullName>
    </submittedName>
</protein>
<dbReference type="Proteomes" id="UP001195483">
    <property type="component" value="Unassembled WGS sequence"/>
</dbReference>
<feature type="region of interest" description="Disordered" evidence="1">
    <location>
        <begin position="172"/>
        <end position="196"/>
    </location>
</feature>
<organism evidence="2 3">
    <name type="scientific">Potamilus streckersoni</name>
    <dbReference type="NCBI Taxonomy" id="2493646"/>
    <lineage>
        <taxon>Eukaryota</taxon>
        <taxon>Metazoa</taxon>
        <taxon>Spiralia</taxon>
        <taxon>Lophotrochozoa</taxon>
        <taxon>Mollusca</taxon>
        <taxon>Bivalvia</taxon>
        <taxon>Autobranchia</taxon>
        <taxon>Heteroconchia</taxon>
        <taxon>Palaeoheterodonta</taxon>
        <taxon>Unionida</taxon>
        <taxon>Unionoidea</taxon>
        <taxon>Unionidae</taxon>
        <taxon>Ambleminae</taxon>
        <taxon>Lampsilini</taxon>
        <taxon>Potamilus</taxon>
    </lineage>
</organism>
<evidence type="ECO:0000256" key="1">
    <source>
        <dbReference type="SAM" id="MobiDB-lite"/>
    </source>
</evidence>
<sequence length="250" mass="29299">MNPIKCFVPAQSGAVFTSSHEVARVFDRRHDNVLRDIRNLQIPEDFRVLNFEENCTTAELRPNVWRETPYYNIRKDGMLVLVMGYTEAKAMKMKLAYIAAFNAMEAELSRMKALPPAGIDWREILKAAFPGLSEERRKTLEMVLPMLKQQGLSQRRAATATGLYQGKLKPKERMKTQEFSKRDYDRKRDSDRKDYSAKAQAQWLKDYRNAYRRPGRAKKAWAALKNLFRHAWKALTETQPKTYDTHDYRK</sequence>
<reference evidence="2" key="3">
    <citation type="submission" date="2023-05" db="EMBL/GenBank/DDBJ databases">
        <authorList>
            <person name="Smith C.H."/>
        </authorList>
    </citation>
    <scope>NUCLEOTIDE SEQUENCE</scope>
    <source>
        <strain evidence="2">CHS0354</strain>
        <tissue evidence="2">Mantle</tissue>
    </source>
</reference>
<evidence type="ECO:0000313" key="2">
    <source>
        <dbReference type="EMBL" id="KAK3608769.1"/>
    </source>
</evidence>